<sequence length="228" mass="26313">MSRVNKATGRLLNIVTPLHQLTRRDYLARMTDDKVACMKMAKQYGQDYWDGDRRYGYGGYKYMPGRWKPVAQALIKTYGLGPGSSVLDVGCGKGFLLHEMLLLEPELKICGFDVSSYGIECASVEVKPHLFLHQAQQPYPFADQQFDLVISLGTLHNLQLFDLKAALTEVERVGKNAYVMVESYRNEQELFNLECWALTAESLFDFDEWVWLYGEFGYRGDYEFIYFE</sequence>
<dbReference type="EMBL" id="CP002159">
    <property type="protein sequence ID" value="ADL55117.1"/>
    <property type="molecule type" value="Genomic_DNA"/>
</dbReference>
<keyword evidence="2" id="KW-0489">Methyltransferase</keyword>
<reference evidence="2 3" key="1">
    <citation type="submission" date="2010-08" db="EMBL/GenBank/DDBJ databases">
        <title>Complete sequence of Gallionella capsiferriformans ES-2.</title>
        <authorList>
            <consortium name="US DOE Joint Genome Institute"/>
            <person name="Lucas S."/>
            <person name="Copeland A."/>
            <person name="Lapidus A."/>
            <person name="Cheng J.-F."/>
            <person name="Bruce D."/>
            <person name="Goodwin L."/>
            <person name="Pitluck S."/>
            <person name="Chertkov O."/>
            <person name="Davenport K.W."/>
            <person name="Detter J.C."/>
            <person name="Han C."/>
            <person name="Tapia R."/>
            <person name="Land M."/>
            <person name="Hauser L."/>
            <person name="Chang Y.-J."/>
            <person name="Jeffries C."/>
            <person name="Kyrpides N."/>
            <person name="Ivanova N."/>
            <person name="Mikhailova N."/>
            <person name="Shelobolina E.S."/>
            <person name="Picardal F."/>
            <person name="Roden E."/>
            <person name="Emerson D."/>
            <person name="Woyke T."/>
        </authorList>
    </citation>
    <scope>NUCLEOTIDE SEQUENCE [LARGE SCALE GENOMIC DNA]</scope>
    <source>
        <strain evidence="2 3">ES-2</strain>
    </source>
</reference>
<name>D9SF20_GALCS</name>
<dbReference type="STRING" id="395494.Galf_1089"/>
<proteinExistence type="predicted"/>
<dbReference type="OrthoDB" id="8595155at2"/>
<gene>
    <name evidence="2" type="ordered locus">Galf_1089</name>
</gene>
<dbReference type="GO" id="GO:0032259">
    <property type="term" value="P:methylation"/>
    <property type="evidence" value="ECO:0007669"/>
    <property type="project" value="UniProtKB-KW"/>
</dbReference>
<dbReference type="RefSeq" id="WP_013293057.1">
    <property type="nucleotide sequence ID" value="NC_014394.1"/>
</dbReference>
<keyword evidence="2" id="KW-0808">Transferase</keyword>
<feature type="domain" description="Methyltransferase" evidence="1">
    <location>
        <begin position="82"/>
        <end position="191"/>
    </location>
</feature>
<dbReference type="PANTHER" id="PTHR43464">
    <property type="entry name" value="METHYLTRANSFERASE"/>
    <property type="match status" value="1"/>
</dbReference>
<dbReference type="Proteomes" id="UP000001235">
    <property type="component" value="Chromosome"/>
</dbReference>
<dbReference type="Gene3D" id="3.40.50.150">
    <property type="entry name" value="Vaccinia Virus protein VP39"/>
    <property type="match status" value="1"/>
</dbReference>
<dbReference type="GO" id="GO:0008168">
    <property type="term" value="F:methyltransferase activity"/>
    <property type="evidence" value="ECO:0007669"/>
    <property type="project" value="UniProtKB-KW"/>
</dbReference>
<accession>D9SF20</accession>
<evidence type="ECO:0000313" key="3">
    <source>
        <dbReference type="Proteomes" id="UP000001235"/>
    </source>
</evidence>
<keyword evidence="3" id="KW-1185">Reference proteome</keyword>
<dbReference type="InterPro" id="IPR025714">
    <property type="entry name" value="Methyltranfer_dom"/>
</dbReference>
<dbReference type="Pfam" id="PF13847">
    <property type="entry name" value="Methyltransf_31"/>
    <property type="match status" value="1"/>
</dbReference>
<dbReference type="KEGG" id="gca:Galf_1089"/>
<dbReference type="PANTHER" id="PTHR43464:SF83">
    <property type="entry name" value="MALONYL-[ACYL-CARRIER PROTEIN] O-METHYLTRANSFERASE"/>
    <property type="match status" value="1"/>
</dbReference>
<dbReference type="SUPFAM" id="SSF53335">
    <property type="entry name" value="S-adenosyl-L-methionine-dependent methyltransferases"/>
    <property type="match status" value="1"/>
</dbReference>
<organism evidence="2 3">
    <name type="scientific">Gallionella capsiferriformans (strain ES-2)</name>
    <name type="common">Gallionella ferruginea capsiferriformans (strain ES-2)</name>
    <dbReference type="NCBI Taxonomy" id="395494"/>
    <lineage>
        <taxon>Bacteria</taxon>
        <taxon>Pseudomonadati</taxon>
        <taxon>Pseudomonadota</taxon>
        <taxon>Betaproteobacteria</taxon>
        <taxon>Nitrosomonadales</taxon>
        <taxon>Gallionellaceae</taxon>
        <taxon>Gallionella</taxon>
    </lineage>
</organism>
<evidence type="ECO:0000259" key="1">
    <source>
        <dbReference type="Pfam" id="PF13847"/>
    </source>
</evidence>
<dbReference type="HOGENOM" id="CLU_1259534_0_0_4"/>
<dbReference type="InterPro" id="IPR029063">
    <property type="entry name" value="SAM-dependent_MTases_sf"/>
</dbReference>
<evidence type="ECO:0000313" key="2">
    <source>
        <dbReference type="EMBL" id="ADL55117.1"/>
    </source>
</evidence>
<protein>
    <submittedName>
        <fullName evidence="2">Methyltransferase type 11</fullName>
    </submittedName>
</protein>
<dbReference type="AlphaFoldDB" id="D9SF20"/>
<dbReference type="CDD" id="cd02440">
    <property type="entry name" value="AdoMet_MTases"/>
    <property type="match status" value="1"/>
</dbReference>
<dbReference type="eggNOG" id="COG2226">
    <property type="taxonomic scope" value="Bacteria"/>
</dbReference>